<keyword evidence="5 9" id="KW-0106">Calcium</keyword>
<name>A0ABM1L3A3_GEKJA</name>
<evidence type="ECO:0000256" key="9">
    <source>
        <dbReference type="RuleBase" id="RU362112"/>
    </source>
</evidence>
<feature type="signal peptide" evidence="9">
    <location>
        <begin position="1"/>
        <end position="19"/>
    </location>
</feature>
<dbReference type="PANTHER" id="PTHR45869:SF7">
    <property type="entry name" value="C-REACTIVE PROTEIN"/>
    <property type="match status" value="1"/>
</dbReference>
<comment type="subcellular location">
    <subcellularLocation>
        <location evidence="1 9">Secreted</location>
    </subcellularLocation>
</comment>
<sequence length="228" mass="25785">MEQSRLWSFVFLGLSGALAQTSLDGKVFVFPSPSTNTYVLLKPNLPERLHQFTACLRFYTDLTREFSLLSCSSKNRDNEILLLKSSPTVYNVYVGGNSLSYTVTGNTEQGSHWEDICMVWNSTTGIIQLWVNGLALPRKGLSKGYVLKTDLVMLLGQDQDSYGGAFDQQQSFVGEMAEVYLWDTVLPPAQLRRRQREKVPTPLVDWTALNFETKGYVVLEPTFETYNL</sequence>
<dbReference type="InterPro" id="IPR001759">
    <property type="entry name" value="PTX_dom"/>
</dbReference>
<keyword evidence="6" id="KW-1015">Disulfide bond</keyword>
<evidence type="ECO:0000256" key="2">
    <source>
        <dbReference type="ARBA" id="ARBA00022525"/>
    </source>
</evidence>
<evidence type="ECO:0000256" key="1">
    <source>
        <dbReference type="ARBA" id="ARBA00004613"/>
    </source>
</evidence>
<organism evidence="11 12">
    <name type="scientific">Gekko japonicus</name>
    <name type="common">Schlegel's Japanese gecko</name>
    <dbReference type="NCBI Taxonomy" id="146911"/>
    <lineage>
        <taxon>Eukaryota</taxon>
        <taxon>Metazoa</taxon>
        <taxon>Chordata</taxon>
        <taxon>Craniata</taxon>
        <taxon>Vertebrata</taxon>
        <taxon>Euteleostomi</taxon>
        <taxon>Lepidosauria</taxon>
        <taxon>Squamata</taxon>
        <taxon>Bifurcata</taxon>
        <taxon>Gekkota</taxon>
        <taxon>Gekkonidae</taxon>
        <taxon>Gekkoninae</taxon>
        <taxon>Gekko</taxon>
    </lineage>
</organism>
<dbReference type="GeneID" id="107121938"/>
<comment type="similarity">
    <text evidence="7 9">Belongs to the pentraxin family.</text>
</comment>
<evidence type="ECO:0000313" key="12">
    <source>
        <dbReference type="RefSeq" id="XP_015280440.1"/>
    </source>
</evidence>
<dbReference type="Gene3D" id="2.60.120.200">
    <property type="match status" value="1"/>
</dbReference>
<evidence type="ECO:0000256" key="5">
    <source>
        <dbReference type="ARBA" id="ARBA00022837"/>
    </source>
</evidence>
<dbReference type="Pfam" id="PF00354">
    <property type="entry name" value="Pentaxin"/>
    <property type="match status" value="1"/>
</dbReference>
<dbReference type="PROSITE" id="PS51828">
    <property type="entry name" value="PTX_2"/>
    <property type="match status" value="1"/>
</dbReference>
<dbReference type="InterPro" id="IPR013320">
    <property type="entry name" value="ConA-like_dom_sf"/>
</dbReference>
<keyword evidence="4 9" id="KW-0732">Signal</keyword>
<keyword evidence="3 9" id="KW-0479">Metal-binding</keyword>
<evidence type="ECO:0000256" key="3">
    <source>
        <dbReference type="ARBA" id="ARBA00022723"/>
    </source>
</evidence>
<dbReference type="PRINTS" id="PR00895">
    <property type="entry name" value="PENTAXIN"/>
</dbReference>
<evidence type="ECO:0000256" key="8">
    <source>
        <dbReference type="PROSITE-ProRule" id="PRU01172"/>
    </source>
</evidence>
<evidence type="ECO:0000256" key="7">
    <source>
        <dbReference type="ARBA" id="ARBA00038102"/>
    </source>
</evidence>
<comment type="caution">
    <text evidence="8">Lacks conserved residue(s) required for the propagation of feature annotation.</text>
</comment>
<reference evidence="12" key="1">
    <citation type="submission" date="2025-08" db="UniProtKB">
        <authorList>
            <consortium name="RefSeq"/>
        </authorList>
    </citation>
    <scope>IDENTIFICATION</scope>
</reference>
<evidence type="ECO:0000256" key="6">
    <source>
        <dbReference type="ARBA" id="ARBA00023157"/>
    </source>
</evidence>
<gene>
    <name evidence="12" type="primary">LOC107121938</name>
</gene>
<keyword evidence="11" id="KW-1185">Reference proteome</keyword>
<comment type="subunit">
    <text evidence="9">Homopentamer. Pentaxin (or pentraxin) have a discoid arrangement of 5 non-covalently bound subunits.</text>
</comment>
<dbReference type="Proteomes" id="UP000694871">
    <property type="component" value="Unplaced"/>
</dbReference>
<evidence type="ECO:0000259" key="10">
    <source>
        <dbReference type="PROSITE" id="PS51828"/>
    </source>
</evidence>
<dbReference type="RefSeq" id="XP_015280440.1">
    <property type="nucleotide sequence ID" value="XM_015424954.1"/>
</dbReference>
<dbReference type="SUPFAM" id="SSF49899">
    <property type="entry name" value="Concanavalin A-like lectins/glucanases"/>
    <property type="match status" value="1"/>
</dbReference>
<keyword evidence="2" id="KW-0964">Secreted</keyword>
<protein>
    <recommendedName>
        <fullName evidence="9">Pentraxin family member</fullName>
    </recommendedName>
</protein>
<feature type="domain" description="Pentraxin (PTX)" evidence="10">
    <location>
        <begin position="24"/>
        <end position="225"/>
    </location>
</feature>
<evidence type="ECO:0000256" key="4">
    <source>
        <dbReference type="ARBA" id="ARBA00022729"/>
    </source>
</evidence>
<feature type="chain" id="PRO_5044996716" description="Pentraxin family member" evidence="9">
    <location>
        <begin position="20"/>
        <end position="228"/>
    </location>
</feature>
<accession>A0ABM1L3A3</accession>
<proteinExistence type="inferred from homology"/>
<dbReference type="InterPro" id="IPR051005">
    <property type="entry name" value="Pentraxin_domain"/>
</dbReference>
<comment type="cofactor">
    <cofactor evidence="9">
        <name>Ca(2+)</name>
        <dbReference type="ChEBI" id="CHEBI:29108"/>
    </cofactor>
    <text evidence="9">Binds 2 calcium ions per subunit.</text>
</comment>
<evidence type="ECO:0000313" key="11">
    <source>
        <dbReference type="Proteomes" id="UP000694871"/>
    </source>
</evidence>
<dbReference type="SMART" id="SM00159">
    <property type="entry name" value="PTX"/>
    <property type="match status" value="1"/>
</dbReference>
<dbReference type="PANTHER" id="PTHR45869">
    <property type="entry name" value="C-REACTIVE PROTEIN-RELATED"/>
    <property type="match status" value="1"/>
</dbReference>